<evidence type="ECO:0000256" key="6">
    <source>
        <dbReference type="ARBA" id="ARBA00023012"/>
    </source>
</evidence>
<dbReference type="SUPFAM" id="SSF55874">
    <property type="entry name" value="ATPase domain of HSP90 chaperone/DNA topoisomerase II/histidine kinase"/>
    <property type="match status" value="1"/>
</dbReference>
<evidence type="ECO:0000259" key="11">
    <source>
        <dbReference type="PROSITE" id="PS51371"/>
    </source>
</evidence>
<dbReference type="InterPro" id="IPR046342">
    <property type="entry name" value="CBS_dom_sf"/>
</dbReference>
<dbReference type="Pfam" id="PF02518">
    <property type="entry name" value="HATPase_c"/>
    <property type="match status" value="1"/>
</dbReference>
<dbReference type="InterPro" id="IPR001789">
    <property type="entry name" value="Sig_transdc_resp-reg_receiver"/>
</dbReference>
<dbReference type="CDD" id="cd00082">
    <property type="entry name" value="HisKA"/>
    <property type="match status" value="1"/>
</dbReference>
<keyword evidence="4" id="KW-0808">Transferase</keyword>
<evidence type="ECO:0000259" key="10">
    <source>
        <dbReference type="PROSITE" id="PS50110"/>
    </source>
</evidence>
<accession>A0A1Z4LPI5</accession>
<dbReference type="SMART" id="SM00448">
    <property type="entry name" value="REC"/>
    <property type="match status" value="1"/>
</dbReference>
<keyword evidence="6" id="KW-0902">Two-component regulatory system</keyword>
<evidence type="ECO:0000256" key="1">
    <source>
        <dbReference type="ARBA" id="ARBA00000085"/>
    </source>
</evidence>
<dbReference type="PROSITE" id="PS50109">
    <property type="entry name" value="HIS_KIN"/>
    <property type="match status" value="1"/>
</dbReference>
<dbReference type="CDD" id="cd16922">
    <property type="entry name" value="HATPase_EvgS-ArcB-TorS-like"/>
    <property type="match status" value="1"/>
</dbReference>
<evidence type="ECO:0000259" key="9">
    <source>
        <dbReference type="PROSITE" id="PS50109"/>
    </source>
</evidence>
<comment type="catalytic activity">
    <reaction evidence="1">
        <text>ATP + protein L-histidine = ADP + protein N-phospho-L-histidine.</text>
        <dbReference type="EC" id="2.7.13.3"/>
    </reaction>
</comment>
<keyword evidence="5 12" id="KW-0418">Kinase</keyword>
<evidence type="ECO:0000256" key="4">
    <source>
        <dbReference type="ARBA" id="ARBA00022679"/>
    </source>
</evidence>
<evidence type="ECO:0000256" key="2">
    <source>
        <dbReference type="ARBA" id="ARBA00012438"/>
    </source>
</evidence>
<keyword evidence="8" id="KW-0129">CBS domain</keyword>
<name>A0A1Z4LPI5_9CYAN</name>
<keyword evidence="13" id="KW-1185">Reference proteome</keyword>
<evidence type="ECO:0000256" key="8">
    <source>
        <dbReference type="PROSITE-ProRule" id="PRU00703"/>
    </source>
</evidence>
<dbReference type="InterPro" id="IPR036890">
    <property type="entry name" value="HATPase_C_sf"/>
</dbReference>
<dbReference type="InterPro" id="IPR004358">
    <property type="entry name" value="Sig_transdc_His_kin-like_C"/>
</dbReference>
<dbReference type="PANTHER" id="PTHR43047:SF63">
    <property type="entry name" value="HISTIDINE KINASE"/>
    <property type="match status" value="1"/>
</dbReference>
<keyword evidence="3" id="KW-0597">Phosphoprotein</keyword>
<feature type="domain" description="Histidine kinase" evidence="9">
    <location>
        <begin position="377"/>
        <end position="606"/>
    </location>
</feature>
<dbReference type="Gene3D" id="1.10.287.130">
    <property type="match status" value="1"/>
</dbReference>
<sequence length="1110" mass="124446">MSIQHYPLYEFITKVHCCYETTSVKEVLSFFEQDQHPRQLVVLNEQHIPLCLLDATNLLALVISGKQDELGNTHFDDWDLPISCLDEEFIQPVQTLSSSLSLEQFGAKLRNRKLPVNSQNWLLVDEYGKFLGILDSCKLLRQFAFSKSKNEVAATLGQVEIGYQQAGSSISVLPRNLRTNINSDNYQGISYADAKHQIHDNENRGTDRLEYKYVAQLLKRLPWALMLETDTKEVVSRNQLWYEQLGELRDPQGLKELWENTIEGNLVSQADAVNPELNQSASPTLHRCFIDSEPGSCVCVVKMQTGEEKVWRFAKIPVESTDTDLHELKHQEITENGKLWLVLATDITEQQQLTQELAAKNADLIQLNRLKDEFLACISHELKTPLTAVLGLSRLLSDQQLGKLNDRQARYAQLIHQSGRHLMSVVNDILDLTRMETGQMTLTPVKVNIKNVCDRALKEAKAIHAQTTKAKESDLDEEYQFTLDIESGLEEIIADELRLRQMLVHLLSNAYKFTSSGGEIGLQINSWEGWIAFTVWDTGIGIADSQQHLIFQKFQQLENPLTRQHEGTGLGLVLTRALARLHGGDVSFLSREGSGSQFTLLLPPSPPHKMVGEIGLSDTEGYLQAKDLEITGDRPLRSSPSLKELSVENLPISTKNLLSSNNQDSIHKLQTFPNSLVLVVETVARYIDDFTRHLRTLGYRVVVARSGCEALEKARRLQPKAIFINPLLPILSGWDVLTLIKSDAATRDIPMIVTASAAEKEQAFGKRADYFLSLPVQYQALAGLLETLCDIPEEKPTDIKNCNTLEAKIPLRILRLVEPEVESLSYDASLGKHRVIEADDLEQAQLLARVWKFDVALLDVEMPIAETYLEKIGKSKSLASLPLVTRNVETTQAASKINSLSVFPCLTQLGKHNNIDKEKAPTLLSVLQIAAGVCCPPNILVVDLNIIPDLPGTVIDSKIKETKKNNRKATSLPCSSKLPCPLNDEEIQTNRPTEWFQALVQYLQTAGFKAAICNTWEELLQLLRHESVDLLLICLGESTIEIKIQSVIEILEKKALDLPPLLLLDQGLNSNQIELEKSEKSPNISTQVLPRSISMENLLTRINQALSINN</sequence>
<organism evidence="12 13">
    <name type="scientific">Calothrix parasitica NIES-267</name>
    <dbReference type="NCBI Taxonomy" id="1973488"/>
    <lineage>
        <taxon>Bacteria</taxon>
        <taxon>Bacillati</taxon>
        <taxon>Cyanobacteriota</taxon>
        <taxon>Cyanophyceae</taxon>
        <taxon>Nostocales</taxon>
        <taxon>Calotrichaceae</taxon>
        <taxon>Calothrix</taxon>
    </lineage>
</organism>
<dbReference type="InterPro" id="IPR003594">
    <property type="entry name" value="HATPase_dom"/>
</dbReference>
<dbReference type="SUPFAM" id="SSF52172">
    <property type="entry name" value="CheY-like"/>
    <property type="match status" value="1"/>
</dbReference>
<dbReference type="SUPFAM" id="SSF47384">
    <property type="entry name" value="Homodimeric domain of signal transducing histidine kinase"/>
    <property type="match status" value="1"/>
</dbReference>
<gene>
    <name evidence="12" type="ORF">NIES267_26260</name>
</gene>
<dbReference type="InterPro" id="IPR036097">
    <property type="entry name" value="HisK_dim/P_sf"/>
</dbReference>
<dbReference type="AlphaFoldDB" id="A0A1Z4LPI5"/>
<dbReference type="GO" id="GO:0005886">
    <property type="term" value="C:plasma membrane"/>
    <property type="evidence" value="ECO:0007669"/>
    <property type="project" value="TreeGrafter"/>
</dbReference>
<evidence type="ECO:0000313" key="13">
    <source>
        <dbReference type="Proteomes" id="UP000218418"/>
    </source>
</evidence>
<dbReference type="Gene3D" id="3.40.50.2300">
    <property type="match status" value="1"/>
</dbReference>
<dbReference type="PRINTS" id="PR00344">
    <property type="entry name" value="BCTRLSENSOR"/>
</dbReference>
<evidence type="ECO:0000256" key="7">
    <source>
        <dbReference type="PROSITE-ProRule" id="PRU00169"/>
    </source>
</evidence>
<dbReference type="Proteomes" id="UP000218418">
    <property type="component" value="Chromosome"/>
</dbReference>
<dbReference type="SMART" id="SM00388">
    <property type="entry name" value="HisKA"/>
    <property type="match status" value="1"/>
</dbReference>
<evidence type="ECO:0000313" key="12">
    <source>
        <dbReference type="EMBL" id="BAY83139.1"/>
    </source>
</evidence>
<reference evidence="12 13" key="1">
    <citation type="submission" date="2017-06" db="EMBL/GenBank/DDBJ databases">
        <title>Genome sequencing of cyanobaciteial culture collection at National Institute for Environmental Studies (NIES).</title>
        <authorList>
            <person name="Hirose Y."/>
            <person name="Shimura Y."/>
            <person name="Fujisawa T."/>
            <person name="Nakamura Y."/>
            <person name="Kawachi M."/>
        </authorList>
    </citation>
    <scope>NUCLEOTIDE SEQUENCE [LARGE SCALE GENOMIC DNA]</scope>
    <source>
        <strain evidence="12 13">NIES-267</strain>
    </source>
</reference>
<dbReference type="GO" id="GO:0009927">
    <property type="term" value="F:histidine phosphotransfer kinase activity"/>
    <property type="evidence" value="ECO:0007669"/>
    <property type="project" value="TreeGrafter"/>
</dbReference>
<dbReference type="PANTHER" id="PTHR43047">
    <property type="entry name" value="TWO-COMPONENT HISTIDINE PROTEIN KINASE"/>
    <property type="match status" value="1"/>
</dbReference>
<dbReference type="PROSITE" id="PS50110">
    <property type="entry name" value="RESPONSE_REGULATORY"/>
    <property type="match status" value="1"/>
</dbReference>
<dbReference type="InterPro" id="IPR003661">
    <property type="entry name" value="HisK_dim/P_dom"/>
</dbReference>
<dbReference type="InterPro" id="IPR000644">
    <property type="entry name" value="CBS_dom"/>
</dbReference>
<dbReference type="Pfam" id="PF00512">
    <property type="entry name" value="HisKA"/>
    <property type="match status" value="1"/>
</dbReference>
<protein>
    <recommendedName>
        <fullName evidence="2">histidine kinase</fullName>
        <ecNumber evidence="2">2.7.13.3</ecNumber>
    </recommendedName>
</protein>
<dbReference type="EC" id="2.7.13.3" evidence="2"/>
<dbReference type="SUPFAM" id="SSF54631">
    <property type="entry name" value="CBS-domain pair"/>
    <property type="match status" value="1"/>
</dbReference>
<feature type="domain" description="CBS" evidence="11">
    <location>
        <begin position="11"/>
        <end position="69"/>
    </location>
</feature>
<evidence type="ECO:0000256" key="5">
    <source>
        <dbReference type="ARBA" id="ARBA00022777"/>
    </source>
</evidence>
<proteinExistence type="predicted"/>
<dbReference type="GO" id="GO:0000155">
    <property type="term" value="F:phosphorelay sensor kinase activity"/>
    <property type="evidence" value="ECO:0007669"/>
    <property type="project" value="InterPro"/>
</dbReference>
<evidence type="ECO:0000256" key="3">
    <source>
        <dbReference type="ARBA" id="ARBA00022553"/>
    </source>
</evidence>
<dbReference type="SMART" id="SM00387">
    <property type="entry name" value="HATPase_c"/>
    <property type="match status" value="1"/>
</dbReference>
<dbReference type="InterPro" id="IPR011006">
    <property type="entry name" value="CheY-like_superfamily"/>
</dbReference>
<dbReference type="EMBL" id="AP018227">
    <property type="protein sequence ID" value="BAY83139.1"/>
    <property type="molecule type" value="Genomic_DNA"/>
</dbReference>
<dbReference type="InterPro" id="IPR005467">
    <property type="entry name" value="His_kinase_dom"/>
</dbReference>
<dbReference type="PROSITE" id="PS51371">
    <property type="entry name" value="CBS"/>
    <property type="match status" value="1"/>
</dbReference>
<comment type="caution">
    <text evidence="7">Lacks conserved residue(s) required for the propagation of feature annotation.</text>
</comment>
<feature type="domain" description="Response regulatory" evidence="10">
    <location>
        <begin position="676"/>
        <end position="789"/>
    </location>
</feature>
<dbReference type="Gene3D" id="3.30.565.10">
    <property type="entry name" value="Histidine kinase-like ATPase, C-terminal domain"/>
    <property type="match status" value="1"/>
</dbReference>